<keyword evidence="4" id="KW-1185">Reference proteome</keyword>
<proteinExistence type="predicted"/>
<reference evidence="3 4" key="1">
    <citation type="submission" date="2019-08" db="EMBL/GenBank/DDBJ databases">
        <authorList>
            <person name="Wang G."/>
            <person name="Xu Z."/>
        </authorList>
    </citation>
    <scope>NUCLEOTIDE SEQUENCE [LARGE SCALE GENOMIC DNA]</scope>
    <source>
        <strain evidence="3 4">ZX</strain>
    </source>
</reference>
<dbReference type="Proteomes" id="UP000322077">
    <property type="component" value="Unassembled WGS sequence"/>
</dbReference>
<protein>
    <recommendedName>
        <fullName evidence="2">PDZ domain-containing protein</fullName>
    </recommendedName>
</protein>
<dbReference type="RefSeq" id="WP_149522527.1">
    <property type="nucleotide sequence ID" value="NZ_VTOU01000003.1"/>
</dbReference>
<accession>A0A5D9C6S9</accession>
<evidence type="ECO:0000259" key="2">
    <source>
        <dbReference type="PROSITE" id="PS50106"/>
    </source>
</evidence>
<evidence type="ECO:0000313" key="4">
    <source>
        <dbReference type="Proteomes" id="UP000322077"/>
    </source>
</evidence>
<dbReference type="Gene3D" id="2.30.42.10">
    <property type="match status" value="1"/>
</dbReference>
<keyword evidence="1" id="KW-0732">Signal</keyword>
<feature type="chain" id="PRO_5022979513" description="PDZ domain-containing protein" evidence="1">
    <location>
        <begin position="26"/>
        <end position="241"/>
    </location>
</feature>
<evidence type="ECO:0000256" key="1">
    <source>
        <dbReference type="SAM" id="SignalP"/>
    </source>
</evidence>
<dbReference type="SMART" id="SM00228">
    <property type="entry name" value="PDZ"/>
    <property type="match status" value="1"/>
</dbReference>
<dbReference type="SUPFAM" id="SSF50156">
    <property type="entry name" value="PDZ domain-like"/>
    <property type="match status" value="1"/>
</dbReference>
<sequence>MLHARLLCLTIAAATLPALSPTAQAAEPSVGASYGPEPDWERFRELAETAVRNRLIDPDSAKFDWPHGFVKRGYTPFWSKRIYGYTTCALVNSKNRMGGYTGSAMFTVVIDNDQVLYTEIGSPKGTDLMTSACLKAGLPPLPDVATTIASAPSKNNYGFTVTAVPDGAYIASVTPACEKAGLHSGMVITSFNGIGLKGLTAAVMSQIIGAATGPATLQFAGGTSVRIEPAATVTPRLEYAQ</sequence>
<dbReference type="AlphaFoldDB" id="A0A5D9C6S9"/>
<feature type="signal peptide" evidence="1">
    <location>
        <begin position="1"/>
        <end position="25"/>
    </location>
</feature>
<name>A0A5D9C6S9_9SPHN</name>
<dbReference type="EMBL" id="VTOU01000003">
    <property type="protein sequence ID" value="TZG25721.1"/>
    <property type="molecule type" value="Genomic_DNA"/>
</dbReference>
<evidence type="ECO:0000313" key="3">
    <source>
        <dbReference type="EMBL" id="TZG25721.1"/>
    </source>
</evidence>
<comment type="caution">
    <text evidence="3">The sequence shown here is derived from an EMBL/GenBank/DDBJ whole genome shotgun (WGS) entry which is preliminary data.</text>
</comment>
<dbReference type="PROSITE" id="PS50106">
    <property type="entry name" value="PDZ"/>
    <property type="match status" value="1"/>
</dbReference>
<dbReference type="InterPro" id="IPR001478">
    <property type="entry name" value="PDZ"/>
</dbReference>
<gene>
    <name evidence="3" type="ORF">FYJ91_11975</name>
</gene>
<organism evidence="3 4">
    <name type="scientific">Sphingomonas montanisoli</name>
    <dbReference type="NCBI Taxonomy" id="2606412"/>
    <lineage>
        <taxon>Bacteria</taxon>
        <taxon>Pseudomonadati</taxon>
        <taxon>Pseudomonadota</taxon>
        <taxon>Alphaproteobacteria</taxon>
        <taxon>Sphingomonadales</taxon>
        <taxon>Sphingomonadaceae</taxon>
        <taxon>Sphingomonas</taxon>
    </lineage>
</organism>
<dbReference type="InterPro" id="IPR036034">
    <property type="entry name" value="PDZ_sf"/>
</dbReference>
<feature type="domain" description="PDZ" evidence="2">
    <location>
        <begin position="145"/>
        <end position="223"/>
    </location>
</feature>